<dbReference type="SMART" id="SM00388">
    <property type="entry name" value="HisKA"/>
    <property type="match status" value="1"/>
</dbReference>
<keyword evidence="11" id="KW-1185">Reference proteome</keyword>
<comment type="catalytic activity">
    <reaction evidence="1">
        <text>ATP + protein L-histidine = ADP + protein N-phospho-L-histidine.</text>
        <dbReference type="EC" id="2.7.13.3"/>
    </reaction>
</comment>
<dbReference type="RefSeq" id="WP_183723924.1">
    <property type="nucleotide sequence ID" value="NZ_JACHBW010000005.1"/>
</dbReference>
<evidence type="ECO:0000259" key="9">
    <source>
        <dbReference type="PROSITE" id="PS50110"/>
    </source>
</evidence>
<dbReference type="InterPro" id="IPR036097">
    <property type="entry name" value="HisK_dim/P_sf"/>
</dbReference>
<dbReference type="InterPro" id="IPR050351">
    <property type="entry name" value="BphY/WalK/GraS-like"/>
</dbReference>
<dbReference type="CDD" id="cd00082">
    <property type="entry name" value="HisKA"/>
    <property type="match status" value="1"/>
</dbReference>
<protein>
    <recommendedName>
        <fullName evidence="2">histidine kinase</fullName>
        <ecNumber evidence="2">2.7.13.3</ecNumber>
    </recommendedName>
</protein>
<evidence type="ECO:0000259" key="8">
    <source>
        <dbReference type="PROSITE" id="PS50109"/>
    </source>
</evidence>
<dbReference type="Gene3D" id="3.30.565.10">
    <property type="entry name" value="Histidine kinase-like ATPase, C-terminal domain"/>
    <property type="match status" value="1"/>
</dbReference>
<dbReference type="InterPro" id="IPR003661">
    <property type="entry name" value="HisK_dim/P_dom"/>
</dbReference>
<dbReference type="Pfam" id="PF02518">
    <property type="entry name" value="HATPase_c"/>
    <property type="match status" value="1"/>
</dbReference>
<dbReference type="SUPFAM" id="SSF47384">
    <property type="entry name" value="Homodimeric domain of signal transducing histidine kinase"/>
    <property type="match status" value="1"/>
</dbReference>
<gene>
    <name evidence="10" type="ORF">F4827_002125</name>
</gene>
<evidence type="ECO:0000256" key="3">
    <source>
        <dbReference type="ARBA" id="ARBA00022553"/>
    </source>
</evidence>
<dbReference type="Gene3D" id="1.10.287.130">
    <property type="match status" value="1"/>
</dbReference>
<dbReference type="InterPro" id="IPR011006">
    <property type="entry name" value="CheY-like_superfamily"/>
</dbReference>
<evidence type="ECO:0000256" key="6">
    <source>
        <dbReference type="PROSITE-ProRule" id="PRU00169"/>
    </source>
</evidence>
<dbReference type="InterPro" id="IPR003594">
    <property type="entry name" value="HATPase_dom"/>
</dbReference>
<dbReference type="AlphaFoldDB" id="A0A7W9TX22"/>
<dbReference type="Proteomes" id="UP000571554">
    <property type="component" value="Unassembled WGS sequence"/>
</dbReference>
<dbReference type="InterPro" id="IPR005467">
    <property type="entry name" value="His_kinase_dom"/>
</dbReference>
<feature type="compositionally biased region" description="Polar residues" evidence="7">
    <location>
        <begin position="374"/>
        <end position="388"/>
    </location>
</feature>
<organism evidence="10 11">
    <name type="scientific">Paraburkholderia bannensis</name>
    <dbReference type="NCBI Taxonomy" id="765414"/>
    <lineage>
        <taxon>Bacteria</taxon>
        <taxon>Pseudomonadati</taxon>
        <taxon>Pseudomonadota</taxon>
        <taxon>Betaproteobacteria</taxon>
        <taxon>Burkholderiales</taxon>
        <taxon>Burkholderiaceae</taxon>
        <taxon>Paraburkholderia</taxon>
    </lineage>
</organism>
<dbReference type="GO" id="GO:0000156">
    <property type="term" value="F:phosphorelay response regulator activity"/>
    <property type="evidence" value="ECO:0007669"/>
    <property type="project" value="TreeGrafter"/>
</dbReference>
<dbReference type="SUPFAM" id="SSF55874">
    <property type="entry name" value="ATPase domain of HSP90 chaperone/DNA topoisomerase II/histidine kinase"/>
    <property type="match status" value="1"/>
</dbReference>
<evidence type="ECO:0000256" key="1">
    <source>
        <dbReference type="ARBA" id="ARBA00000085"/>
    </source>
</evidence>
<dbReference type="PANTHER" id="PTHR42878:SF14">
    <property type="entry name" value="OSMOLARITY TWO-COMPONENT SYSTEM PROTEIN SSK1"/>
    <property type="match status" value="1"/>
</dbReference>
<dbReference type="PANTHER" id="PTHR42878">
    <property type="entry name" value="TWO-COMPONENT HISTIDINE KINASE"/>
    <property type="match status" value="1"/>
</dbReference>
<dbReference type="Gene3D" id="3.40.50.2300">
    <property type="match status" value="1"/>
</dbReference>
<comment type="caution">
    <text evidence="10">The sequence shown here is derived from an EMBL/GenBank/DDBJ whole genome shotgun (WGS) entry which is preliminary data.</text>
</comment>
<dbReference type="SMART" id="SM00448">
    <property type="entry name" value="REC"/>
    <property type="match status" value="1"/>
</dbReference>
<dbReference type="SUPFAM" id="SSF52172">
    <property type="entry name" value="CheY-like"/>
    <property type="match status" value="1"/>
</dbReference>
<dbReference type="GO" id="GO:0000155">
    <property type="term" value="F:phosphorelay sensor kinase activity"/>
    <property type="evidence" value="ECO:0007669"/>
    <property type="project" value="InterPro"/>
</dbReference>
<name>A0A7W9TX22_9BURK</name>
<dbReference type="PROSITE" id="PS50110">
    <property type="entry name" value="RESPONSE_REGULATORY"/>
    <property type="match status" value="1"/>
</dbReference>
<dbReference type="GO" id="GO:0007234">
    <property type="term" value="P:osmosensory signaling via phosphorelay pathway"/>
    <property type="evidence" value="ECO:0007669"/>
    <property type="project" value="TreeGrafter"/>
</dbReference>
<feature type="domain" description="Response regulatory" evidence="9">
    <location>
        <begin position="10"/>
        <end position="126"/>
    </location>
</feature>
<proteinExistence type="predicted"/>
<feature type="modified residue" description="4-aspartylphosphate" evidence="6">
    <location>
        <position position="60"/>
    </location>
</feature>
<dbReference type="PRINTS" id="PR00344">
    <property type="entry name" value="BCTRLSENSOR"/>
</dbReference>
<accession>A0A7W9TX22</accession>
<keyword evidence="5" id="KW-0418">Kinase</keyword>
<dbReference type="Pfam" id="PF00072">
    <property type="entry name" value="Response_reg"/>
    <property type="match status" value="1"/>
</dbReference>
<evidence type="ECO:0000256" key="7">
    <source>
        <dbReference type="SAM" id="MobiDB-lite"/>
    </source>
</evidence>
<dbReference type="EMBL" id="JACHBW010000005">
    <property type="protein sequence ID" value="MBB6102276.1"/>
    <property type="molecule type" value="Genomic_DNA"/>
</dbReference>
<evidence type="ECO:0000256" key="4">
    <source>
        <dbReference type="ARBA" id="ARBA00022679"/>
    </source>
</evidence>
<keyword evidence="4" id="KW-0808">Transferase</keyword>
<dbReference type="InterPro" id="IPR004358">
    <property type="entry name" value="Sig_transdc_His_kin-like_C"/>
</dbReference>
<reference evidence="10 11" key="1">
    <citation type="submission" date="2020-08" db="EMBL/GenBank/DDBJ databases">
        <title>Above-ground endophytic microbial communities from plants in different locations in the United States.</title>
        <authorList>
            <person name="Frank C."/>
        </authorList>
    </citation>
    <scope>NUCLEOTIDE SEQUENCE [LARGE SCALE GENOMIC DNA]</scope>
    <source>
        <strain evidence="10 11">WP4_2_2</strain>
    </source>
</reference>
<keyword evidence="3 6" id="KW-0597">Phosphoprotein</keyword>
<evidence type="ECO:0000313" key="11">
    <source>
        <dbReference type="Proteomes" id="UP000571554"/>
    </source>
</evidence>
<dbReference type="GO" id="GO:0030295">
    <property type="term" value="F:protein kinase activator activity"/>
    <property type="evidence" value="ECO:0007669"/>
    <property type="project" value="TreeGrafter"/>
</dbReference>
<dbReference type="InterPro" id="IPR036890">
    <property type="entry name" value="HATPase_C_sf"/>
</dbReference>
<evidence type="ECO:0000313" key="10">
    <source>
        <dbReference type="EMBL" id="MBB6102276.1"/>
    </source>
</evidence>
<dbReference type="CDD" id="cd00075">
    <property type="entry name" value="HATPase"/>
    <property type="match status" value="1"/>
</dbReference>
<feature type="domain" description="Histidine kinase" evidence="8">
    <location>
        <begin position="148"/>
        <end position="369"/>
    </location>
</feature>
<sequence>MTQPSAAPLSILFVDDDELSRVHFERAIDGTWPVHLARNAEEALSILARHHAEIAVLVTDFRMPADDGASLLGEAARRYPHIVGILVTAYADKDMLLQTVNSGNVFRVLEKPLRVSAIRGVVSEALSRHGEREAHQQRLLAMNETLAFLAHELNTPLATIALFAGNVQNNVADLNAPSSQADIAQAATLMLNNAQYCMALISSFWDTLNKSSSTASLAPEGGRDATATKLVSALLDSWPFSASQRDWISVDLKSDFVVHSMPNCVVLVLSSLLANALRALANIAAPALRIEIVGGSAPEIRVHDNGTGIPPEVQARLLRDPVTTHAQDGGHGMGMIFCNRVMRSLRGGLKIESTWGEGTTVTMSFGEHNVPAGTASTAATEPLQSSANVRRESPNPVTTTK</sequence>
<dbReference type="SMART" id="SM00387">
    <property type="entry name" value="HATPase_c"/>
    <property type="match status" value="1"/>
</dbReference>
<dbReference type="EC" id="2.7.13.3" evidence="2"/>
<dbReference type="PROSITE" id="PS50109">
    <property type="entry name" value="HIS_KIN"/>
    <property type="match status" value="1"/>
</dbReference>
<evidence type="ECO:0000256" key="5">
    <source>
        <dbReference type="ARBA" id="ARBA00022777"/>
    </source>
</evidence>
<dbReference type="InterPro" id="IPR001789">
    <property type="entry name" value="Sig_transdc_resp-reg_receiver"/>
</dbReference>
<feature type="region of interest" description="Disordered" evidence="7">
    <location>
        <begin position="367"/>
        <end position="401"/>
    </location>
</feature>
<evidence type="ECO:0000256" key="2">
    <source>
        <dbReference type="ARBA" id="ARBA00012438"/>
    </source>
</evidence>